<keyword evidence="3" id="KW-0902">Two-component regulatory system</keyword>
<sequence length="382" mass="40926">MPCQEGAEPVDRRTGDRTASGALVTWLMRTVFIGFVVSVMYAGVVRGHDLPTLLVIGGFAVASLVVQLGWVSRPGIELAPGMRLAVLGVLAVLVYGPLPWLGSAWYSVPGFLAGSALLLLRPAAGWLVFIAVLVSVPAIKAANLVHPLLVVNVAGSTLITGLVVFGLTWMARAVHQLHAVRVELARIAVAEERLRFARDLHDLLGLSLSAITLKAELAQRLMPIDRDRADNELAEITDIARHALSDVRKVATGYRELSLDEESRSAESVLGAAEVDVRLNVHYGELPTDVRTVLATVLREGVTNVLRHSAKGSRCVITIRQVDRVVMMEIVNNGVEERTTSVVGGNGLRNLSARVNRLGGELTAGMSADGTFRLSARVPAKA</sequence>
<reference evidence="7" key="1">
    <citation type="journal article" date="2019" name="Int. J. Syst. Evol. Microbiol.">
        <title>The Global Catalogue of Microorganisms (GCM) 10K type strain sequencing project: providing services to taxonomists for standard genome sequencing and annotation.</title>
        <authorList>
            <consortium name="The Broad Institute Genomics Platform"/>
            <consortium name="The Broad Institute Genome Sequencing Center for Infectious Disease"/>
            <person name="Wu L."/>
            <person name="Ma J."/>
        </authorList>
    </citation>
    <scope>NUCLEOTIDE SEQUENCE [LARGE SCALE GENOMIC DNA]</scope>
    <source>
        <strain evidence="7">JCM 17695</strain>
    </source>
</reference>
<evidence type="ECO:0000256" key="2">
    <source>
        <dbReference type="ARBA" id="ARBA00022777"/>
    </source>
</evidence>
<keyword evidence="4" id="KW-0812">Transmembrane</keyword>
<dbReference type="Pfam" id="PF07730">
    <property type="entry name" value="HisKA_3"/>
    <property type="match status" value="1"/>
</dbReference>
<evidence type="ECO:0000256" key="3">
    <source>
        <dbReference type="ARBA" id="ARBA00023012"/>
    </source>
</evidence>
<dbReference type="Gene3D" id="3.30.565.10">
    <property type="entry name" value="Histidine kinase-like ATPase, C-terminal domain"/>
    <property type="match status" value="1"/>
</dbReference>
<dbReference type="SUPFAM" id="SSF55874">
    <property type="entry name" value="ATPase domain of HSP90 chaperone/DNA topoisomerase II/histidine kinase"/>
    <property type="match status" value="1"/>
</dbReference>
<proteinExistence type="predicted"/>
<feature type="transmembrane region" description="Helical" evidence="4">
    <location>
        <begin position="148"/>
        <end position="171"/>
    </location>
</feature>
<evidence type="ECO:0000259" key="5">
    <source>
        <dbReference type="Pfam" id="PF07730"/>
    </source>
</evidence>
<dbReference type="InterPro" id="IPR036890">
    <property type="entry name" value="HATPase_C_sf"/>
</dbReference>
<feature type="transmembrane region" description="Helical" evidence="4">
    <location>
        <begin position="84"/>
        <end position="106"/>
    </location>
</feature>
<feature type="transmembrane region" description="Helical" evidence="4">
    <location>
        <begin position="50"/>
        <end position="72"/>
    </location>
</feature>
<feature type="transmembrane region" description="Helical" evidence="4">
    <location>
        <begin position="21"/>
        <end position="44"/>
    </location>
</feature>
<feature type="transmembrane region" description="Helical" evidence="4">
    <location>
        <begin position="112"/>
        <end position="136"/>
    </location>
</feature>
<evidence type="ECO:0000256" key="4">
    <source>
        <dbReference type="SAM" id="Phobius"/>
    </source>
</evidence>
<dbReference type="InterPro" id="IPR011712">
    <property type="entry name" value="Sig_transdc_His_kin_sub3_dim/P"/>
</dbReference>
<dbReference type="GO" id="GO:0016301">
    <property type="term" value="F:kinase activity"/>
    <property type="evidence" value="ECO:0007669"/>
    <property type="project" value="UniProtKB-KW"/>
</dbReference>
<keyword evidence="4" id="KW-1133">Transmembrane helix</keyword>
<keyword evidence="2 6" id="KW-0418">Kinase</keyword>
<evidence type="ECO:0000313" key="7">
    <source>
        <dbReference type="Proteomes" id="UP001596512"/>
    </source>
</evidence>
<keyword evidence="7" id="KW-1185">Reference proteome</keyword>
<evidence type="ECO:0000256" key="1">
    <source>
        <dbReference type="ARBA" id="ARBA00022679"/>
    </source>
</evidence>
<dbReference type="Proteomes" id="UP001596512">
    <property type="component" value="Unassembled WGS sequence"/>
</dbReference>
<dbReference type="PANTHER" id="PTHR24421:SF63">
    <property type="entry name" value="SENSOR HISTIDINE KINASE DESK"/>
    <property type="match status" value="1"/>
</dbReference>
<dbReference type="PANTHER" id="PTHR24421">
    <property type="entry name" value="NITRATE/NITRITE SENSOR PROTEIN NARX-RELATED"/>
    <property type="match status" value="1"/>
</dbReference>
<gene>
    <name evidence="6" type="ORF">ACFQV2_22800</name>
</gene>
<name>A0ABW2TQ10_9PSEU</name>
<keyword evidence="1" id="KW-0808">Transferase</keyword>
<comment type="caution">
    <text evidence="6">The sequence shown here is derived from an EMBL/GenBank/DDBJ whole genome shotgun (WGS) entry which is preliminary data.</text>
</comment>
<dbReference type="Gene3D" id="1.20.5.1930">
    <property type="match status" value="1"/>
</dbReference>
<keyword evidence="4" id="KW-0472">Membrane</keyword>
<evidence type="ECO:0000313" key="6">
    <source>
        <dbReference type="EMBL" id="MFC7615892.1"/>
    </source>
</evidence>
<dbReference type="EMBL" id="JBHTEY010000004">
    <property type="protein sequence ID" value="MFC7615892.1"/>
    <property type="molecule type" value="Genomic_DNA"/>
</dbReference>
<feature type="domain" description="Signal transduction histidine kinase subgroup 3 dimerisation and phosphoacceptor" evidence="5">
    <location>
        <begin position="192"/>
        <end position="256"/>
    </location>
</feature>
<protein>
    <submittedName>
        <fullName evidence="6">Sensor histidine kinase</fullName>
    </submittedName>
</protein>
<organism evidence="6 7">
    <name type="scientific">Actinokineospora soli</name>
    <dbReference type="NCBI Taxonomy" id="1048753"/>
    <lineage>
        <taxon>Bacteria</taxon>
        <taxon>Bacillati</taxon>
        <taxon>Actinomycetota</taxon>
        <taxon>Actinomycetes</taxon>
        <taxon>Pseudonocardiales</taxon>
        <taxon>Pseudonocardiaceae</taxon>
        <taxon>Actinokineospora</taxon>
    </lineage>
</organism>
<dbReference type="InterPro" id="IPR050482">
    <property type="entry name" value="Sensor_HK_TwoCompSys"/>
</dbReference>
<accession>A0ABW2TQ10</accession>
<dbReference type="CDD" id="cd16917">
    <property type="entry name" value="HATPase_UhpB-NarQ-NarX-like"/>
    <property type="match status" value="1"/>
</dbReference>